<evidence type="ECO:0008006" key="3">
    <source>
        <dbReference type="Google" id="ProtNLM"/>
    </source>
</evidence>
<proteinExistence type="predicted"/>
<organism evidence="1 2">
    <name type="scientific">Tenacibaculum platacis</name>
    <dbReference type="NCBI Taxonomy" id="3137852"/>
    <lineage>
        <taxon>Bacteria</taxon>
        <taxon>Pseudomonadati</taxon>
        <taxon>Bacteroidota</taxon>
        <taxon>Flavobacteriia</taxon>
        <taxon>Flavobacteriales</taxon>
        <taxon>Flavobacteriaceae</taxon>
        <taxon>Tenacibaculum</taxon>
    </lineage>
</organism>
<comment type="caution">
    <text evidence="1">The sequence shown here is derived from an EMBL/GenBank/DDBJ whole genome shotgun (WGS) entry which is preliminary data.</text>
</comment>
<protein>
    <recommendedName>
        <fullName evidence="3">Cardiolipin synthetase</fullName>
    </recommendedName>
</protein>
<gene>
    <name evidence="1" type="ORF">T190607A01A_30308</name>
</gene>
<sequence length="213" mass="25259">MKNIILILIVATLLTNCSSNRLVHQYKNPETGFFESNKLFIIGLEGNLELREEFEKKLSQAFDKEKVRSVKSIDFFEDSFTKEKKTLEELNTIEQTLLNAGFDAILITKVLGTEKRYYTSRMLHEFMTSNQTFEDYYFGNQYKYLKQKGKKEDYTIHIIETSLYCICPEKERELLWRGEIEIKDSNNNSKNIHNFIDVLFENLKENELLLIYE</sequence>
<accession>A0ABM9P351</accession>
<reference evidence="1 2" key="1">
    <citation type="submission" date="2024-05" db="EMBL/GenBank/DDBJ databases">
        <authorList>
            <person name="Duchaud E."/>
        </authorList>
    </citation>
    <scope>NUCLEOTIDE SEQUENCE [LARGE SCALE GENOMIC DNA]</scope>
    <source>
        <strain evidence="1">Ena-SAMPLE-TAB-13-05-2024-13:56:06:370-140302</strain>
    </source>
</reference>
<name>A0ABM9P351_9FLAO</name>
<keyword evidence="2" id="KW-1185">Reference proteome</keyword>
<dbReference type="Proteomes" id="UP001497416">
    <property type="component" value="Unassembled WGS sequence"/>
</dbReference>
<evidence type="ECO:0000313" key="2">
    <source>
        <dbReference type="Proteomes" id="UP001497416"/>
    </source>
</evidence>
<dbReference type="RefSeq" id="WP_348712699.1">
    <property type="nucleotide sequence ID" value="NZ_CAXIXY010000005.1"/>
</dbReference>
<dbReference type="EMBL" id="CAXIXY010000005">
    <property type="protein sequence ID" value="CAL2089372.1"/>
    <property type="molecule type" value="Genomic_DNA"/>
</dbReference>
<evidence type="ECO:0000313" key="1">
    <source>
        <dbReference type="EMBL" id="CAL2089372.1"/>
    </source>
</evidence>